<dbReference type="InterPro" id="IPR024072">
    <property type="entry name" value="DHFR-like_dom_sf"/>
</dbReference>
<dbReference type="SUPFAM" id="SSF53597">
    <property type="entry name" value="Dihydrofolate reductase-like"/>
    <property type="match status" value="1"/>
</dbReference>
<proteinExistence type="predicted"/>
<dbReference type="EMBL" id="BK035393">
    <property type="protein sequence ID" value="DAG97993.1"/>
    <property type="molecule type" value="Genomic_DNA"/>
</dbReference>
<organism evidence="1">
    <name type="scientific">Ackermannviridae sp</name>
    <dbReference type="NCBI Taxonomy" id="2831612"/>
    <lineage>
        <taxon>Viruses</taxon>
        <taxon>Duplodnaviria</taxon>
        <taxon>Heunggongvirae</taxon>
        <taxon>Uroviricota</taxon>
        <taxon>Caudoviricetes</taxon>
        <taxon>Pantevenvirales</taxon>
        <taxon>Ackermannviridae</taxon>
    </lineage>
</organism>
<reference evidence="1" key="1">
    <citation type="journal article" date="2021" name="Proc. Natl. Acad. Sci. U.S.A.">
        <title>A Catalog of Tens of Thousands of Viruses from Human Metagenomes Reveals Hidden Associations with Chronic Diseases.</title>
        <authorList>
            <person name="Tisza M.J."/>
            <person name="Buck C.B."/>
        </authorList>
    </citation>
    <scope>NUCLEOTIDE SEQUENCE</scope>
    <source>
        <strain evidence="1">CtASH1</strain>
    </source>
</reference>
<name>A0A8S5VU30_9CAUD</name>
<evidence type="ECO:0000313" key="1">
    <source>
        <dbReference type="EMBL" id="DAG97993.1"/>
    </source>
</evidence>
<protein>
    <submittedName>
        <fullName evidence="1">Dihydrofolate reductase</fullName>
    </submittedName>
</protein>
<dbReference type="Gene3D" id="3.40.430.10">
    <property type="entry name" value="Dihydrofolate Reductase, subunit A"/>
    <property type="match status" value="1"/>
</dbReference>
<accession>A0A8S5VU30</accession>
<sequence>MEFVAYVDKSLSVNDYTNPFTDEKYRESLRKLINDTREGAIIVMDGEYYEMMERSNFRVPSIVLFDYEHEDTEDTKFICSYKHLCDFLRGRNEKVFVIGGYDAWSSLVQYVSKIHFLVTDEKWNEEMTRPLLEDVHKVCKMTNYSEFPNGIIHQEREFADNVVICNSYVSKDKGCELYCWDVLSHVNSEGEPVNRILSNGLSTIIEGGDTFSIVTDFKMYRIPSETDIRVVENTRFRALGFVMQSCKISDGDIILSFVNNSPHRVVLDYKKVVGNVHIIGDYKLIGCNNDFSENMETSKWGTKLIKHS</sequence>